<evidence type="ECO:0000259" key="10">
    <source>
        <dbReference type="Pfam" id="PF00768"/>
    </source>
</evidence>
<evidence type="ECO:0000256" key="4">
    <source>
        <dbReference type="ARBA" id="ARBA00022960"/>
    </source>
</evidence>
<evidence type="ECO:0000256" key="7">
    <source>
        <dbReference type="PIRSR" id="PIRSR618044-1"/>
    </source>
</evidence>
<evidence type="ECO:0000256" key="2">
    <source>
        <dbReference type="ARBA" id="ARBA00022729"/>
    </source>
</evidence>
<keyword evidence="4" id="KW-0133">Cell shape</keyword>
<dbReference type="Proteomes" id="UP000019760">
    <property type="component" value="Unassembled WGS sequence"/>
</dbReference>
<dbReference type="GO" id="GO:0071555">
    <property type="term" value="P:cell wall organization"/>
    <property type="evidence" value="ECO:0007669"/>
    <property type="project" value="UniProtKB-KW"/>
</dbReference>
<reference evidence="12" key="1">
    <citation type="journal article" date="2014" name="FEMS Microbiol. Lett.">
        <title>Draft Genomic DNA Sequence of the Facultatively Methylotrophic Bacterium Acidomonas methanolica type strain MB58.</title>
        <authorList>
            <person name="Higashiura N."/>
            <person name="Hadano H."/>
            <person name="Hirakawa H."/>
            <person name="Matsutani M."/>
            <person name="Takabe S."/>
            <person name="Matsushita K."/>
            <person name="Azuma Y."/>
        </authorList>
    </citation>
    <scope>NUCLEOTIDE SEQUENCE [LARGE SCALE GENOMIC DNA]</scope>
    <source>
        <strain evidence="12">MB58</strain>
    </source>
</reference>
<dbReference type="GO" id="GO:0008360">
    <property type="term" value="P:regulation of cell shape"/>
    <property type="evidence" value="ECO:0007669"/>
    <property type="project" value="UniProtKB-KW"/>
</dbReference>
<keyword evidence="5" id="KW-0573">Peptidoglycan synthesis</keyword>
<sequence length="394" mass="41923">MHRPFRERVASGQSVIPVRRIAFVMAAGSLISGMVAATSAHAQYVGHLSSLVMDVNSGAVLSQNDADLQRYPASLTKLMTLYIAFKALRAGQITMDSVVPVSIHAATMAPSKLGLVPGTHFTVEQAVLALVTKSANDAACALGEFLGGGDEVRFANIMTAQARALGMANTTFRNASGLPDPDQVTTARDLAVLARHLITEFPEYYHYFGVPYFRFHGRMVPNHDPMLKTYAGADGLKTGYTDLAGHNLVTSAMHDNVRLIGVVLGARSNPQRSQVMTALMDQGFSDEGIAPMAPLMVAGGSRHHRHGAGAIVLARVKSNGRRHAHGRTVLVASSGKISASAPVEVAEAPSGPRRYAAVAHGTRHVIPVVALHRTKARFLAVGHSSRKKTSRHPG</sequence>
<dbReference type="Pfam" id="PF00768">
    <property type="entry name" value="Peptidase_S11"/>
    <property type="match status" value="1"/>
</dbReference>
<keyword evidence="11" id="KW-0121">Carboxypeptidase</keyword>
<dbReference type="GO" id="GO:0009252">
    <property type="term" value="P:peptidoglycan biosynthetic process"/>
    <property type="evidence" value="ECO:0007669"/>
    <property type="project" value="UniProtKB-KW"/>
</dbReference>
<feature type="active site" description="Acyl-ester intermediate" evidence="7">
    <location>
        <position position="74"/>
    </location>
</feature>
<organism evidence="11 12">
    <name type="scientific">Acidomonas methanolica NBRC 104435</name>
    <dbReference type="NCBI Taxonomy" id="1231351"/>
    <lineage>
        <taxon>Bacteria</taxon>
        <taxon>Pseudomonadati</taxon>
        <taxon>Pseudomonadota</taxon>
        <taxon>Alphaproteobacteria</taxon>
        <taxon>Acetobacterales</taxon>
        <taxon>Acetobacteraceae</taxon>
        <taxon>Acidomonas</taxon>
    </lineage>
</organism>
<dbReference type="PRINTS" id="PR00725">
    <property type="entry name" value="DADACBPTASE1"/>
</dbReference>
<evidence type="ECO:0000313" key="11">
    <source>
        <dbReference type="EMBL" id="GAJ27639.1"/>
    </source>
</evidence>
<dbReference type="EMBL" id="BAND01000005">
    <property type="protein sequence ID" value="GAJ27639.1"/>
    <property type="molecule type" value="Genomic_DNA"/>
</dbReference>
<keyword evidence="2" id="KW-0732">Signal</keyword>
<evidence type="ECO:0000256" key="5">
    <source>
        <dbReference type="ARBA" id="ARBA00022984"/>
    </source>
</evidence>
<dbReference type="Gene3D" id="3.40.710.10">
    <property type="entry name" value="DD-peptidase/beta-lactamase superfamily"/>
    <property type="match status" value="1"/>
</dbReference>
<dbReference type="GO" id="GO:0009002">
    <property type="term" value="F:serine-type D-Ala-D-Ala carboxypeptidase activity"/>
    <property type="evidence" value="ECO:0007669"/>
    <property type="project" value="InterPro"/>
</dbReference>
<evidence type="ECO:0000256" key="9">
    <source>
        <dbReference type="RuleBase" id="RU004016"/>
    </source>
</evidence>
<evidence type="ECO:0000256" key="3">
    <source>
        <dbReference type="ARBA" id="ARBA00022801"/>
    </source>
</evidence>
<comment type="caution">
    <text evidence="11">The sequence shown here is derived from an EMBL/GenBank/DDBJ whole genome shotgun (WGS) entry which is preliminary data.</text>
</comment>
<protein>
    <submittedName>
        <fullName evidence="11">D-alanyl-D-alanine serine-type carboxypeptidase</fullName>
    </submittedName>
</protein>
<keyword evidence="6" id="KW-0961">Cell wall biogenesis/degradation</keyword>
<evidence type="ECO:0000256" key="8">
    <source>
        <dbReference type="PIRSR" id="PIRSR618044-2"/>
    </source>
</evidence>
<feature type="binding site" evidence="8">
    <location>
        <position position="237"/>
    </location>
    <ligand>
        <name>substrate</name>
    </ligand>
</feature>
<dbReference type="SUPFAM" id="SSF56601">
    <property type="entry name" value="beta-lactamase/transpeptidase-like"/>
    <property type="match status" value="1"/>
</dbReference>
<evidence type="ECO:0000313" key="12">
    <source>
        <dbReference type="Proteomes" id="UP000019760"/>
    </source>
</evidence>
<feature type="domain" description="Peptidase S11 D-alanyl-D-alanine carboxypeptidase A N-terminal" evidence="10">
    <location>
        <begin position="40"/>
        <end position="267"/>
    </location>
</feature>
<dbReference type="InterPro" id="IPR012338">
    <property type="entry name" value="Beta-lactam/transpept-like"/>
</dbReference>
<dbReference type="GO" id="GO:0006508">
    <property type="term" value="P:proteolysis"/>
    <property type="evidence" value="ECO:0007669"/>
    <property type="project" value="InterPro"/>
</dbReference>
<proteinExistence type="inferred from homology"/>
<accession>A0A023D0N8</accession>
<keyword evidence="11" id="KW-0645">Protease</keyword>
<feature type="active site" description="Proton acceptor" evidence="7">
    <location>
        <position position="77"/>
    </location>
</feature>
<keyword evidence="12" id="KW-1185">Reference proteome</keyword>
<evidence type="ECO:0000256" key="1">
    <source>
        <dbReference type="ARBA" id="ARBA00007164"/>
    </source>
</evidence>
<keyword evidence="3" id="KW-0378">Hydrolase</keyword>
<evidence type="ECO:0000256" key="6">
    <source>
        <dbReference type="ARBA" id="ARBA00023316"/>
    </source>
</evidence>
<dbReference type="PANTHER" id="PTHR21581">
    <property type="entry name" value="D-ALANYL-D-ALANINE CARBOXYPEPTIDASE"/>
    <property type="match status" value="1"/>
</dbReference>
<name>A0A023D0N8_ACIMT</name>
<dbReference type="InterPro" id="IPR018044">
    <property type="entry name" value="Peptidase_S11"/>
</dbReference>
<dbReference type="PANTHER" id="PTHR21581:SF6">
    <property type="entry name" value="TRAFFICKING PROTEIN PARTICLE COMPLEX SUBUNIT 12"/>
    <property type="match status" value="1"/>
</dbReference>
<dbReference type="InterPro" id="IPR001967">
    <property type="entry name" value="Peptidase_S11_N"/>
</dbReference>
<reference evidence="11 12" key="2">
    <citation type="journal article" date="2014" name="FEMS Microbiol. Lett.">
        <title>Draft genomic DNA sequence of the facultatively methylotrophic bacterium Acidomonas methanolica type strain MB58.</title>
        <authorList>
            <person name="Higashiura N."/>
            <person name="Hadano H."/>
            <person name="Hirakawa H."/>
            <person name="Matsutani M."/>
            <person name="Takabe S."/>
            <person name="Matsushita K."/>
            <person name="Azuma Y."/>
        </authorList>
    </citation>
    <scope>NUCLEOTIDE SEQUENCE [LARGE SCALE GENOMIC DNA]</scope>
    <source>
        <strain evidence="11 12">MB58</strain>
    </source>
</reference>
<feature type="active site" evidence="7">
    <location>
        <position position="134"/>
    </location>
</feature>
<dbReference type="AlphaFoldDB" id="A0A023D0N8"/>
<gene>
    <name evidence="11" type="ORF">Amme_005_027</name>
</gene>
<comment type="similarity">
    <text evidence="1 9">Belongs to the peptidase S11 family.</text>
</comment>